<gene>
    <name evidence="1" type="ORF">PR002_g15109</name>
</gene>
<dbReference type="AlphaFoldDB" id="A0A6A3L0G5"/>
<sequence>MDFRLSVLLVSAVCRCARHLRSSKVLLKLSCLRSTVVKNWQVGDLAPAKQVLKLHFGSLEGLERK</sequence>
<proteinExistence type="predicted"/>
<dbReference type="EMBL" id="QXFU01001079">
    <property type="protein sequence ID" value="KAE9011348.1"/>
    <property type="molecule type" value="Genomic_DNA"/>
</dbReference>
<dbReference type="Proteomes" id="UP000435112">
    <property type="component" value="Unassembled WGS sequence"/>
</dbReference>
<name>A0A6A3L0G5_9STRA</name>
<evidence type="ECO:0000313" key="2">
    <source>
        <dbReference type="Proteomes" id="UP000435112"/>
    </source>
</evidence>
<comment type="caution">
    <text evidence="1">The sequence shown here is derived from an EMBL/GenBank/DDBJ whole genome shotgun (WGS) entry which is preliminary data.</text>
</comment>
<reference evidence="1 2" key="1">
    <citation type="submission" date="2018-09" db="EMBL/GenBank/DDBJ databases">
        <title>Genomic investigation of the strawberry pathogen Phytophthora fragariae indicates pathogenicity is determined by transcriptional variation in three key races.</title>
        <authorList>
            <person name="Adams T.M."/>
            <person name="Armitage A.D."/>
            <person name="Sobczyk M.K."/>
            <person name="Bates H.J."/>
            <person name="Dunwell J.M."/>
            <person name="Nellist C.F."/>
            <person name="Harrison R.J."/>
        </authorList>
    </citation>
    <scope>NUCLEOTIDE SEQUENCE [LARGE SCALE GENOMIC DNA]</scope>
    <source>
        <strain evidence="1 2">SCRP324</strain>
    </source>
</reference>
<organism evidence="1 2">
    <name type="scientific">Phytophthora rubi</name>
    <dbReference type="NCBI Taxonomy" id="129364"/>
    <lineage>
        <taxon>Eukaryota</taxon>
        <taxon>Sar</taxon>
        <taxon>Stramenopiles</taxon>
        <taxon>Oomycota</taxon>
        <taxon>Peronosporomycetes</taxon>
        <taxon>Peronosporales</taxon>
        <taxon>Peronosporaceae</taxon>
        <taxon>Phytophthora</taxon>
    </lineage>
</organism>
<evidence type="ECO:0000313" key="1">
    <source>
        <dbReference type="EMBL" id="KAE9011348.1"/>
    </source>
</evidence>
<accession>A0A6A3L0G5</accession>
<protein>
    <submittedName>
        <fullName evidence="1">Uncharacterized protein</fullName>
    </submittedName>
</protein>